<reference evidence="2" key="1">
    <citation type="submission" date="2020-03" db="EMBL/GenBank/DDBJ databases">
        <title>The deep terrestrial virosphere.</title>
        <authorList>
            <person name="Holmfeldt K."/>
            <person name="Nilsson E."/>
            <person name="Simone D."/>
            <person name="Lopez-Fernandez M."/>
            <person name="Wu X."/>
            <person name="de Brujin I."/>
            <person name="Lundin D."/>
            <person name="Andersson A."/>
            <person name="Bertilsson S."/>
            <person name="Dopson M."/>
        </authorList>
    </citation>
    <scope>NUCLEOTIDE SEQUENCE</scope>
    <source>
        <strain evidence="2">MM171A02050</strain>
    </source>
</reference>
<name>A0A6M3LXC4_9ZZZZ</name>
<evidence type="ECO:0000313" key="2">
    <source>
        <dbReference type="EMBL" id="QJA98274.1"/>
    </source>
</evidence>
<protein>
    <submittedName>
        <fullName evidence="2">Uncharacterized protein</fullName>
    </submittedName>
</protein>
<evidence type="ECO:0000256" key="1">
    <source>
        <dbReference type="SAM" id="Coils"/>
    </source>
</evidence>
<feature type="coiled-coil region" evidence="1">
    <location>
        <begin position="57"/>
        <end position="91"/>
    </location>
</feature>
<proteinExistence type="predicted"/>
<dbReference type="EMBL" id="MT143567">
    <property type="protein sequence ID" value="QJA98274.1"/>
    <property type="molecule type" value="Genomic_DNA"/>
</dbReference>
<accession>A0A6M3LXC4</accession>
<dbReference type="SUPFAM" id="SSF57997">
    <property type="entry name" value="Tropomyosin"/>
    <property type="match status" value="1"/>
</dbReference>
<organism evidence="2">
    <name type="scientific">viral metagenome</name>
    <dbReference type="NCBI Taxonomy" id="1070528"/>
    <lineage>
        <taxon>unclassified sequences</taxon>
        <taxon>metagenomes</taxon>
        <taxon>organismal metagenomes</taxon>
    </lineage>
</organism>
<gene>
    <name evidence="2" type="ORF">MM171A02050_0007</name>
</gene>
<keyword evidence="1" id="KW-0175">Coiled coil</keyword>
<dbReference type="AlphaFoldDB" id="A0A6M3LXC4"/>
<sequence length="147" mass="17573">MPKIRRYVRDVHISVTDAQYKFVAEELNGGMSHHIRNLIDAYRGYYSKELGVLEKAFPEVEANYFSMKKRIEELKEEMKRRDDDLKTRERHIEDAHEKLLEALKRALWEPGRIQRATYKIYSDATGLSVQELMDWVNEQAKRRDELE</sequence>